<dbReference type="SUPFAM" id="SSF56747">
    <property type="entry name" value="Prim-pol domain"/>
    <property type="match status" value="1"/>
</dbReference>
<evidence type="ECO:0000256" key="5">
    <source>
        <dbReference type="ARBA" id="ARBA00022695"/>
    </source>
</evidence>
<organism evidence="10">
    <name type="scientific">Chrysotila carterae</name>
    <name type="common">Marine alga</name>
    <name type="synonym">Syracosphaera carterae</name>
    <dbReference type="NCBI Taxonomy" id="13221"/>
    <lineage>
        <taxon>Eukaryota</taxon>
        <taxon>Haptista</taxon>
        <taxon>Haptophyta</taxon>
        <taxon>Prymnesiophyceae</taxon>
        <taxon>Isochrysidales</taxon>
        <taxon>Isochrysidaceae</taxon>
        <taxon>Chrysotila</taxon>
    </lineage>
</organism>
<dbReference type="GO" id="GO:0005658">
    <property type="term" value="C:alpha DNA polymerase:primase complex"/>
    <property type="evidence" value="ECO:0007669"/>
    <property type="project" value="UniProtKB-ARBA"/>
</dbReference>
<dbReference type="InterPro" id="IPR014052">
    <property type="entry name" value="DNA_primase_ssu_euk/arc"/>
</dbReference>
<dbReference type="InterPro" id="IPR002755">
    <property type="entry name" value="DNA_primase_S"/>
</dbReference>
<dbReference type="GO" id="GO:0006269">
    <property type="term" value="P:DNA replication, synthesis of primer"/>
    <property type="evidence" value="ECO:0007669"/>
    <property type="project" value="UniProtKB-KW"/>
</dbReference>
<evidence type="ECO:0000256" key="4">
    <source>
        <dbReference type="ARBA" id="ARBA00022679"/>
    </source>
</evidence>
<keyword evidence="6 9" id="KW-0235">DNA replication</keyword>
<protein>
    <recommendedName>
        <fullName evidence="9">DNA primase</fullName>
        <ecNumber evidence="9">2.7.7.-</ecNumber>
    </recommendedName>
</protein>
<dbReference type="EMBL" id="HBIZ01005197">
    <property type="protein sequence ID" value="CAE0750373.1"/>
    <property type="molecule type" value="Transcribed_RNA"/>
</dbReference>
<keyword evidence="3 9" id="KW-0639">Primosome</keyword>
<evidence type="ECO:0000256" key="9">
    <source>
        <dbReference type="RuleBase" id="RU003514"/>
    </source>
</evidence>
<name>A0A7S4B179_CHRCT</name>
<dbReference type="Gene3D" id="3.90.920.10">
    <property type="entry name" value="DNA primase, PRIM domain"/>
    <property type="match status" value="1"/>
</dbReference>
<evidence type="ECO:0000256" key="7">
    <source>
        <dbReference type="ARBA" id="ARBA00022723"/>
    </source>
</evidence>
<gene>
    <name evidence="10" type="ORF">PCAR00345_LOCUS2958</name>
</gene>
<evidence type="ECO:0000256" key="3">
    <source>
        <dbReference type="ARBA" id="ARBA00022515"/>
    </source>
</evidence>
<dbReference type="NCBIfam" id="TIGR00335">
    <property type="entry name" value="primase_sml"/>
    <property type="match status" value="1"/>
</dbReference>
<dbReference type="AlphaFoldDB" id="A0A7S4B179"/>
<keyword evidence="8" id="KW-0804">Transcription</keyword>
<keyword evidence="5" id="KW-0548">Nucleotidyltransferase</keyword>
<accession>A0A7S4B179</accession>
<dbReference type="GO" id="GO:0003899">
    <property type="term" value="F:DNA-directed RNA polymerase activity"/>
    <property type="evidence" value="ECO:0007669"/>
    <property type="project" value="InterPro"/>
</dbReference>
<reference evidence="10" key="1">
    <citation type="submission" date="2021-01" db="EMBL/GenBank/DDBJ databases">
        <authorList>
            <person name="Corre E."/>
            <person name="Pelletier E."/>
            <person name="Niang G."/>
            <person name="Scheremetjew M."/>
            <person name="Finn R."/>
            <person name="Kale V."/>
            <person name="Holt S."/>
            <person name="Cochrane G."/>
            <person name="Meng A."/>
            <person name="Brown T."/>
            <person name="Cohen L."/>
        </authorList>
    </citation>
    <scope>NUCLEOTIDE SEQUENCE</scope>
    <source>
        <strain evidence="10">CCMP645</strain>
    </source>
</reference>
<sequence>MAVEPVPAAAENFSAELLRLYYDRIFPAQLMCRWLGYFTQHSSDPKTQLLHRREFSFTTGDDVYIRYLSYEDASALKKDLVSKLPHKIDIGAVFSAAPRDHKKYKLFEPQQRELIIDIDLTDYDFLEVDVKRLETCDRCWPLMALAMRVLQRALQYDFGFQHMLWVYSGRRGIHCWTCDTRARVMANEVRSAVADYLGPRLNAATGRLSVVTPMHPTLKSAYEEELEPFFMRVMLKEEPDGFGILDTPARQEKLLSMLGDDATKAKFLDEWERKPAGGTDRWHALCRHVRSLKNGRLSSALTEIIFTYTYPRLDVNVSKGMNHLLKSPWCVHPKTGRVCVPVAVADCEDFDPSAVPTLRSIADDLDGASGKDISSTRLSAYEAVFDSFLNGMEKSIRAERALEKKASLDF</sequence>
<evidence type="ECO:0000256" key="6">
    <source>
        <dbReference type="ARBA" id="ARBA00022705"/>
    </source>
</evidence>
<evidence type="ECO:0000256" key="8">
    <source>
        <dbReference type="ARBA" id="ARBA00023163"/>
    </source>
</evidence>
<dbReference type="Pfam" id="PF01896">
    <property type="entry name" value="DNA_primase_S"/>
    <property type="match status" value="1"/>
</dbReference>
<evidence type="ECO:0000313" key="10">
    <source>
        <dbReference type="EMBL" id="CAE0750373.1"/>
    </source>
</evidence>
<proteinExistence type="inferred from homology"/>
<evidence type="ECO:0000256" key="1">
    <source>
        <dbReference type="ARBA" id="ARBA00009762"/>
    </source>
</evidence>
<evidence type="ECO:0000256" key="2">
    <source>
        <dbReference type="ARBA" id="ARBA00022478"/>
    </source>
</evidence>
<keyword evidence="7" id="KW-0479">Metal-binding</keyword>
<dbReference type="GO" id="GO:0046872">
    <property type="term" value="F:metal ion binding"/>
    <property type="evidence" value="ECO:0007669"/>
    <property type="project" value="UniProtKB-KW"/>
</dbReference>
<keyword evidence="2 9" id="KW-0240">DNA-directed RNA polymerase</keyword>
<keyword evidence="4 9" id="KW-0808">Transferase</keyword>
<dbReference type="CDD" id="cd04860">
    <property type="entry name" value="AE_Prim_S"/>
    <property type="match status" value="1"/>
</dbReference>
<comment type="similarity">
    <text evidence="1 9">Belongs to the eukaryotic-type primase small subunit family.</text>
</comment>
<dbReference type="PANTHER" id="PTHR10536">
    <property type="entry name" value="DNA PRIMASE SMALL SUBUNIT"/>
    <property type="match status" value="1"/>
</dbReference>
<dbReference type="EC" id="2.7.7.-" evidence="9"/>